<feature type="chain" id="PRO_5043912313" description="L domain-like protein" evidence="4">
    <location>
        <begin position="19"/>
        <end position="427"/>
    </location>
</feature>
<evidence type="ECO:0000256" key="2">
    <source>
        <dbReference type="ARBA" id="ARBA00004430"/>
    </source>
</evidence>
<evidence type="ECO:0008006" key="7">
    <source>
        <dbReference type="Google" id="ProtNLM"/>
    </source>
</evidence>
<keyword evidence="6" id="KW-1185">Reference proteome</keyword>
<dbReference type="InterPro" id="IPR051716">
    <property type="entry name" value="Plant_RL_S/T_kinase"/>
</dbReference>
<dbReference type="GO" id="GO:0016020">
    <property type="term" value="C:membrane"/>
    <property type="evidence" value="ECO:0007669"/>
    <property type="project" value="UniProtKB-SubCell"/>
</dbReference>
<dbReference type="AlphaFoldDB" id="A0AAW1Q2Q1"/>
<evidence type="ECO:0000313" key="6">
    <source>
        <dbReference type="Proteomes" id="UP001465755"/>
    </source>
</evidence>
<sequence length="427" mass="44664">MLFLVLAALATFRCQTDAAPTLTPGDEAVMQRCAALLNGTTDEFGNNESQNSISDNPCEWTNTLYLNVMCSNTRTPNTARVTEITWTSAAGDLSDLGLEELDALQSLTITSAAEQIGGGGPTNVTLTLSPAWATGLTSLQSFDYGPGTLKAFDSIFMKGGFPALTDLTISNTYVLGNYPAGSLPKAVDGAFPALTELSINNCSITEFPATWGSSTGMFGGLQSLVLNYNNMSGSLPVWTSSAASDYWANLNSLDLSYNQFKGSLPSSWAEPGSFGTLLTLILDNNTDITGTLPSNWASGLFRLSSSNQLTLEQAADAFLIGLENTTSDYAVISSIGSFTANQGGNAGTTATLVGYSFQGLGLSGSIPASWSNQSVANAVAALRLNPNEEQKANSPQYPHLSINAQGTNLCGSLPANAQPVNEGLNNN</sequence>
<dbReference type="PANTHER" id="PTHR48053:SF71">
    <property type="entry name" value="LEUCINE RICH REPEAT FAMILY PROTEIN, EXPRESSED"/>
    <property type="match status" value="1"/>
</dbReference>
<dbReference type="GO" id="GO:0005930">
    <property type="term" value="C:axoneme"/>
    <property type="evidence" value="ECO:0007669"/>
    <property type="project" value="UniProtKB-SubCell"/>
</dbReference>
<accession>A0AAW1Q2Q1</accession>
<reference evidence="5 6" key="1">
    <citation type="journal article" date="2024" name="Nat. Commun.">
        <title>Phylogenomics reveals the evolutionary origins of lichenization in chlorophyte algae.</title>
        <authorList>
            <person name="Puginier C."/>
            <person name="Libourel C."/>
            <person name="Otte J."/>
            <person name="Skaloud P."/>
            <person name="Haon M."/>
            <person name="Grisel S."/>
            <person name="Petersen M."/>
            <person name="Berrin J.G."/>
            <person name="Delaux P.M."/>
            <person name="Dal Grande F."/>
            <person name="Keller J."/>
        </authorList>
    </citation>
    <scope>NUCLEOTIDE SEQUENCE [LARGE SCALE GENOMIC DNA]</scope>
    <source>
        <strain evidence="5 6">SAG 2036</strain>
    </source>
</reference>
<dbReference type="Gene3D" id="3.80.10.10">
    <property type="entry name" value="Ribonuclease Inhibitor"/>
    <property type="match status" value="1"/>
</dbReference>
<dbReference type="Proteomes" id="UP001465755">
    <property type="component" value="Unassembled WGS sequence"/>
</dbReference>
<feature type="signal peptide" evidence="4">
    <location>
        <begin position="1"/>
        <end position="18"/>
    </location>
</feature>
<name>A0AAW1Q2Q1_9CHLO</name>
<dbReference type="Pfam" id="PF00560">
    <property type="entry name" value="LRR_1"/>
    <property type="match status" value="1"/>
</dbReference>
<dbReference type="EMBL" id="JALJOQ010000001">
    <property type="protein sequence ID" value="KAK9815056.1"/>
    <property type="molecule type" value="Genomic_DNA"/>
</dbReference>
<comment type="subcellular location">
    <subcellularLocation>
        <location evidence="2">Cytoplasm</location>
        <location evidence="2">Cytoskeleton</location>
        <location evidence="2">Cilium axoneme</location>
    </subcellularLocation>
    <subcellularLocation>
        <location evidence="1">Membrane</location>
        <topology evidence="1">Single-pass membrane protein</topology>
    </subcellularLocation>
</comment>
<evidence type="ECO:0000256" key="3">
    <source>
        <dbReference type="ARBA" id="ARBA00022729"/>
    </source>
</evidence>
<protein>
    <recommendedName>
        <fullName evidence="7">L domain-like protein</fullName>
    </recommendedName>
</protein>
<dbReference type="InterPro" id="IPR001611">
    <property type="entry name" value="Leu-rich_rpt"/>
</dbReference>
<evidence type="ECO:0000256" key="1">
    <source>
        <dbReference type="ARBA" id="ARBA00004167"/>
    </source>
</evidence>
<evidence type="ECO:0000313" key="5">
    <source>
        <dbReference type="EMBL" id="KAK9815056.1"/>
    </source>
</evidence>
<dbReference type="SUPFAM" id="SSF52058">
    <property type="entry name" value="L domain-like"/>
    <property type="match status" value="1"/>
</dbReference>
<gene>
    <name evidence="5" type="ORF">WJX73_006084</name>
</gene>
<proteinExistence type="predicted"/>
<dbReference type="PANTHER" id="PTHR48053">
    <property type="entry name" value="LEUCINE RICH REPEAT FAMILY PROTEIN, EXPRESSED"/>
    <property type="match status" value="1"/>
</dbReference>
<organism evidence="5 6">
    <name type="scientific">Symbiochloris irregularis</name>
    <dbReference type="NCBI Taxonomy" id="706552"/>
    <lineage>
        <taxon>Eukaryota</taxon>
        <taxon>Viridiplantae</taxon>
        <taxon>Chlorophyta</taxon>
        <taxon>core chlorophytes</taxon>
        <taxon>Trebouxiophyceae</taxon>
        <taxon>Trebouxiales</taxon>
        <taxon>Trebouxiaceae</taxon>
        <taxon>Symbiochloris</taxon>
    </lineage>
</organism>
<comment type="caution">
    <text evidence="5">The sequence shown here is derived from an EMBL/GenBank/DDBJ whole genome shotgun (WGS) entry which is preliminary data.</text>
</comment>
<evidence type="ECO:0000256" key="4">
    <source>
        <dbReference type="SAM" id="SignalP"/>
    </source>
</evidence>
<keyword evidence="3 4" id="KW-0732">Signal</keyword>
<dbReference type="InterPro" id="IPR032675">
    <property type="entry name" value="LRR_dom_sf"/>
</dbReference>